<protein>
    <submittedName>
        <fullName evidence="9">AI-2E family transporter YdiK</fullName>
    </submittedName>
</protein>
<keyword evidence="5 8" id="KW-0812">Transmembrane</keyword>
<evidence type="ECO:0000256" key="3">
    <source>
        <dbReference type="ARBA" id="ARBA00022448"/>
    </source>
</evidence>
<feature type="transmembrane region" description="Helical" evidence="8">
    <location>
        <begin position="244"/>
        <end position="271"/>
    </location>
</feature>
<dbReference type="PANTHER" id="PTHR21716">
    <property type="entry name" value="TRANSMEMBRANE PROTEIN"/>
    <property type="match status" value="1"/>
</dbReference>
<dbReference type="InterPro" id="IPR002549">
    <property type="entry name" value="AI-2E-like"/>
</dbReference>
<evidence type="ECO:0000256" key="1">
    <source>
        <dbReference type="ARBA" id="ARBA00004651"/>
    </source>
</evidence>
<dbReference type="RefSeq" id="WP_348957727.1">
    <property type="nucleotide sequence ID" value="NZ_CP157375.1"/>
</dbReference>
<proteinExistence type="inferred from homology"/>
<evidence type="ECO:0000256" key="5">
    <source>
        <dbReference type="ARBA" id="ARBA00022692"/>
    </source>
</evidence>
<evidence type="ECO:0000313" key="9">
    <source>
        <dbReference type="EMBL" id="XBM29854.1"/>
    </source>
</evidence>
<feature type="transmembrane region" description="Helical" evidence="8">
    <location>
        <begin position="12"/>
        <end position="31"/>
    </location>
</feature>
<comment type="subcellular location">
    <subcellularLocation>
        <location evidence="1">Cell membrane</location>
        <topology evidence="1">Multi-pass membrane protein</topology>
    </subcellularLocation>
</comment>
<feature type="transmembrane region" description="Helical" evidence="8">
    <location>
        <begin position="67"/>
        <end position="93"/>
    </location>
</feature>
<gene>
    <name evidence="9" type="primary">ydiK</name>
    <name evidence="9" type="ORF">ABFV38_18410</name>
</gene>
<keyword evidence="7 8" id="KW-0472">Membrane</keyword>
<dbReference type="AlphaFoldDB" id="A0AAU7FV22"/>
<feature type="transmembrane region" description="Helical" evidence="8">
    <location>
        <begin position="37"/>
        <end position="55"/>
    </location>
</feature>
<feature type="transmembrane region" description="Helical" evidence="8">
    <location>
        <begin position="308"/>
        <end position="335"/>
    </location>
</feature>
<keyword evidence="6 8" id="KW-1133">Transmembrane helix</keyword>
<dbReference type="Pfam" id="PF01594">
    <property type="entry name" value="AI-2E_transport"/>
    <property type="match status" value="1"/>
</dbReference>
<keyword evidence="4" id="KW-1003">Cell membrane</keyword>
<dbReference type="GO" id="GO:0005886">
    <property type="term" value="C:plasma membrane"/>
    <property type="evidence" value="ECO:0007669"/>
    <property type="project" value="UniProtKB-SubCell"/>
</dbReference>
<evidence type="ECO:0000256" key="6">
    <source>
        <dbReference type="ARBA" id="ARBA00022989"/>
    </source>
</evidence>
<sequence length="361" mass="39454">MDAVKPARDLPQTLFSILLILTLLCCAIWILHPFLLSVVWAGLIVIATWPLFILLERKTGGRRPLAITVMMLFLAATFLLPMIFSAGVLSMLMEQFLQWLTQFDMTHLPALDFLGHIPVVGARLHDKWQSLATSHADTLLHTLKPWVIKFAVLLMKELSQFSALFVNGILMLIACLVFYLHGKRIARGLRQFAFRLARERGEHAVILAGKTVQAVAMGVVLTAVIQAAFAGIGLALCQVPSSALLTGVIFVLCLMQLGPVIVMLPAVAWLFYSGNHWAGGSLLIWTIIAGSLDNVLKPLFIKHGADTSLLLIMAGVIGGMLTWGMIGLMVGPVLLAVSWTLLSAWVSEAEYQPTAVTKDLL</sequence>
<dbReference type="NCBIfam" id="NF008216">
    <property type="entry name" value="PRK10983.1"/>
    <property type="match status" value="1"/>
</dbReference>
<evidence type="ECO:0000256" key="8">
    <source>
        <dbReference type="SAM" id="Phobius"/>
    </source>
</evidence>
<name>A0AAU7FV22_9ENTR</name>
<keyword evidence="3" id="KW-0813">Transport</keyword>
<dbReference type="PANTHER" id="PTHR21716:SF67">
    <property type="entry name" value="TRANSPORT PROTEIN YDIK-RELATED"/>
    <property type="match status" value="1"/>
</dbReference>
<feature type="transmembrane region" description="Helical" evidence="8">
    <location>
        <begin position="161"/>
        <end position="180"/>
    </location>
</feature>
<organism evidence="9">
    <name type="scientific">Enterobacter cloacae complex sp. Mu1197</name>
    <dbReference type="NCBI Taxonomy" id="3152302"/>
    <lineage>
        <taxon>Bacteria</taxon>
        <taxon>Pseudomonadati</taxon>
        <taxon>Pseudomonadota</taxon>
        <taxon>Gammaproteobacteria</taxon>
        <taxon>Enterobacterales</taxon>
        <taxon>Enterobacteriaceae</taxon>
        <taxon>Enterobacter</taxon>
        <taxon>Enterobacter cloacae complex</taxon>
    </lineage>
</organism>
<comment type="similarity">
    <text evidence="2">Belongs to the autoinducer-2 exporter (AI-2E) (TC 2.A.86) family.</text>
</comment>
<evidence type="ECO:0000256" key="2">
    <source>
        <dbReference type="ARBA" id="ARBA00009773"/>
    </source>
</evidence>
<accession>A0AAU7FV22</accession>
<evidence type="ECO:0000256" key="7">
    <source>
        <dbReference type="ARBA" id="ARBA00023136"/>
    </source>
</evidence>
<reference evidence="9" key="1">
    <citation type="submission" date="2024-05" db="EMBL/GenBank/DDBJ databases">
        <title>Copy number flexibility facilitates heteroresistance to increasing antibiotic pressure and threatens the beta-lactam pipeline.</title>
        <authorList>
            <person name="Choby J.E."/>
            <person name="Weiss D.S."/>
        </authorList>
    </citation>
    <scope>NUCLEOTIDE SEQUENCE</scope>
    <source>
        <strain evidence="9">Mu1197</strain>
    </source>
</reference>
<dbReference type="EMBL" id="CP157375">
    <property type="protein sequence ID" value="XBM29854.1"/>
    <property type="molecule type" value="Genomic_DNA"/>
</dbReference>
<feature type="transmembrane region" description="Helical" evidence="8">
    <location>
        <begin position="277"/>
        <end position="296"/>
    </location>
</feature>
<evidence type="ECO:0000256" key="4">
    <source>
        <dbReference type="ARBA" id="ARBA00022475"/>
    </source>
</evidence>